<gene>
    <name evidence="1" type="ORF">METZ01_LOCUS484046</name>
</gene>
<feature type="non-terminal residue" evidence="1">
    <location>
        <position position="124"/>
    </location>
</feature>
<evidence type="ECO:0000313" key="1">
    <source>
        <dbReference type="EMBL" id="SVE31192.1"/>
    </source>
</evidence>
<feature type="non-terminal residue" evidence="1">
    <location>
        <position position="1"/>
    </location>
</feature>
<protein>
    <submittedName>
        <fullName evidence="1">Uncharacterized protein</fullName>
    </submittedName>
</protein>
<dbReference type="AlphaFoldDB" id="A0A383CG44"/>
<organism evidence="1">
    <name type="scientific">marine metagenome</name>
    <dbReference type="NCBI Taxonomy" id="408172"/>
    <lineage>
        <taxon>unclassified sequences</taxon>
        <taxon>metagenomes</taxon>
        <taxon>ecological metagenomes</taxon>
    </lineage>
</organism>
<reference evidence="1" key="1">
    <citation type="submission" date="2018-05" db="EMBL/GenBank/DDBJ databases">
        <authorList>
            <person name="Lanie J.A."/>
            <person name="Ng W.-L."/>
            <person name="Kazmierczak K.M."/>
            <person name="Andrzejewski T.M."/>
            <person name="Davidsen T.M."/>
            <person name="Wayne K.J."/>
            <person name="Tettelin H."/>
            <person name="Glass J.I."/>
            <person name="Rusch D."/>
            <person name="Podicherti R."/>
            <person name="Tsui H.-C.T."/>
            <person name="Winkler M.E."/>
        </authorList>
    </citation>
    <scope>NUCLEOTIDE SEQUENCE</scope>
</reference>
<accession>A0A383CG44</accession>
<sequence>VVFLDVGMGFGDGHGRLNDHSRLFFNALGYVILWARDSRDFGFKSEIFQHYVGGDGTHRGDSSSRVAGRSGHVEVPDGGVIVSIAWKRSKVAALREGALTSCRGTIDERKVVAGEAFGCVNVLP</sequence>
<proteinExistence type="predicted"/>
<name>A0A383CG44_9ZZZZ</name>
<dbReference type="EMBL" id="UINC01208585">
    <property type="protein sequence ID" value="SVE31192.1"/>
    <property type="molecule type" value="Genomic_DNA"/>
</dbReference>